<feature type="transmembrane region" description="Helical" evidence="1">
    <location>
        <begin position="270"/>
        <end position="290"/>
    </location>
</feature>
<dbReference type="Proteomes" id="UP000002698">
    <property type="component" value="Chromosome"/>
</dbReference>
<feature type="transmembrane region" description="Helical" evidence="1">
    <location>
        <begin position="68"/>
        <end position="88"/>
    </location>
</feature>
<keyword evidence="1" id="KW-1133">Transmembrane helix</keyword>
<feature type="transmembrane region" description="Helical" evidence="1">
    <location>
        <begin position="142"/>
        <end position="160"/>
    </location>
</feature>
<feature type="transmembrane region" description="Helical" evidence="1">
    <location>
        <begin position="167"/>
        <end position="185"/>
    </location>
</feature>
<evidence type="ECO:0000313" key="2">
    <source>
        <dbReference type="EMBL" id="CAI49585.1"/>
    </source>
</evidence>
<organism evidence="2 3">
    <name type="scientific">Natronomonas pharaonis (strain ATCC 35678 / DSM 2160 / CIP 103997 / JCM 8858 / NBRC 14720 / NCIMB 2260 / Gabara)</name>
    <name type="common">Halobacterium pharaonis</name>
    <dbReference type="NCBI Taxonomy" id="348780"/>
    <lineage>
        <taxon>Archaea</taxon>
        <taxon>Methanobacteriati</taxon>
        <taxon>Methanobacteriota</taxon>
        <taxon>Stenosarchaea group</taxon>
        <taxon>Halobacteria</taxon>
        <taxon>Halobacteriales</taxon>
        <taxon>Natronomonadaceae</taxon>
        <taxon>Natronomonas</taxon>
    </lineage>
</organism>
<dbReference type="eggNOG" id="arCOG11485">
    <property type="taxonomic scope" value="Archaea"/>
</dbReference>
<proteinExistence type="predicted"/>
<evidence type="ECO:0000256" key="1">
    <source>
        <dbReference type="SAM" id="Phobius"/>
    </source>
</evidence>
<keyword evidence="1" id="KW-0472">Membrane</keyword>
<dbReference type="AlphaFoldDB" id="A0A1U7EWX4"/>
<evidence type="ECO:0000313" key="3">
    <source>
        <dbReference type="Proteomes" id="UP000002698"/>
    </source>
</evidence>
<feature type="transmembrane region" description="Helical" evidence="1">
    <location>
        <begin position="38"/>
        <end position="56"/>
    </location>
</feature>
<feature type="transmembrane region" description="Helical" evidence="1">
    <location>
        <begin position="94"/>
        <end position="115"/>
    </location>
</feature>
<feature type="transmembrane region" description="Helical" evidence="1">
    <location>
        <begin position="191"/>
        <end position="213"/>
    </location>
</feature>
<protein>
    <submittedName>
        <fullName evidence="2">Uncharacterized protein</fullName>
    </submittedName>
</protein>
<accession>A0A1U7EWX4</accession>
<gene>
    <name evidence="2" type="ordered locus">NP_2988A</name>
</gene>
<feature type="transmembrane region" description="Helical" evidence="1">
    <location>
        <begin position="296"/>
        <end position="319"/>
    </location>
</feature>
<reference evidence="2 3" key="1">
    <citation type="journal article" date="2005" name="Genome Res.">
        <title>Living with two extremes: conclusions from the genome sequence of Natronomonas pharaonis.</title>
        <authorList>
            <person name="Falb M."/>
            <person name="Pfeiffer F."/>
            <person name="Palm P."/>
            <person name="Rodewald K."/>
            <person name="Hickmann V."/>
            <person name="Tittor J."/>
            <person name="Oesterhelt D."/>
        </authorList>
    </citation>
    <scope>NUCLEOTIDE SEQUENCE [LARGE SCALE GENOMIC DNA]</scope>
    <source>
        <strain evidence="3">ATCC 35678 / DSM 2160 / CIP 103997 / JCM 8858 / NBRC 14720 / NCIMB 2260 / Gabara</strain>
    </source>
</reference>
<keyword evidence="1" id="KW-0812">Transmembrane</keyword>
<name>A0A1U7EWX4_NATPD</name>
<dbReference type="GeneID" id="3701617"/>
<sequence length="327" mass="31805">MQRLLRSVGVAPLAAAAISVGIAGVGSAVTTPPTPLSAVGGVVLASLVIAVGYVSAHEVGTELFPQHRIRLGVADGADFVAVVVGGVLTRWLAVEAALGVVVASALVGLVAWLVVPERAAAAYCGSFVGMAAPAVLPGYATVAAAGGVAGTVFILAAGVYSGFGGKLGATAFVGCTAVVLGTGAVPTSEPVPHVGTAVGLTAVAVVAAVLTYVLSVRLAYGPVAASAAVGLAAGGLAPVVFAEGTPVAAVAFCASFTGMVAESRLPGEPLVGVAGLATGIFFVATTPYFGGFGGKLGAIAFVGCLATYGLAVLSPWHCISPRRRRSL</sequence>
<dbReference type="RefSeq" id="WP_011323209.1">
    <property type="nucleotide sequence ID" value="NC_007426.1"/>
</dbReference>
<dbReference type="HOGENOM" id="CLU_074511_0_0_2"/>
<dbReference type="EMBL" id="CR936257">
    <property type="protein sequence ID" value="CAI49585.1"/>
    <property type="molecule type" value="Genomic_DNA"/>
</dbReference>
<dbReference type="OrthoDB" id="241667at2157"/>
<dbReference type="STRING" id="348780.NP_2988A"/>
<dbReference type="KEGG" id="nph:NP_2988A"/>
<keyword evidence="3" id="KW-1185">Reference proteome</keyword>
<dbReference type="EnsemblBacteria" id="CAI49585">
    <property type="protein sequence ID" value="CAI49585"/>
    <property type="gene ID" value="NP_2988A"/>
</dbReference>